<dbReference type="SUPFAM" id="SSF48264">
    <property type="entry name" value="Cytochrome P450"/>
    <property type="match status" value="1"/>
</dbReference>
<evidence type="ECO:0000313" key="14">
    <source>
        <dbReference type="EMBL" id="CAH8331512.1"/>
    </source>
</evidence>
<dbReference type="InterPro" id="IPR001128">
    <property type="entry name" value="Cyt_P450"/>
</dbReference>
<comment type="cofactor">
    <cofactor evidence="1 11">
        <name>heme</name>
        <dbReference type="ChEBI" id="CHEBI:30413"/>
    </cofactor>
</comment>
<keyword evidence="5 13" id="KW-0812">Transmembrane</keyword>
<dbReference type="Pfam" id="PF00067">
    <property type="entry name" value="p450"/>
    <property type="match status" value="2"/>
</dbReference>
<dbReference type="EMBL" id="CAKOAT010117376">
    <property type="protein sequence ID" value="CAH8331512.1"/>
    <property type="molecule type" value="Genomic_DNA"/>
</dbReference>
<evidence type="ECO:0000256" key="4">
    <source>
        <dbReference type="ARBA" id="ARBA00022617"/>
    </source>
</evidence>
<evidence type="ECO:0000256" key="3">
    <source>
        <dbReference type="ARBA" id="ARBA00010617"/>
    </source>
</evidence>
<dbReference type="PANTHER" id="PTHR24298:SF827">
    <property type="entry name" value="CYTOCHROME P450, FAMILY 705, SUBFAMILY A, POLYPEPTIDE 8-RELATED"/>
    <property type="match status" value="1"/>
</dbReference>
<dbReference type="GO" id="GO:0046872">
    <property type="term" value="F:metal ion binding"/>
    <property type="evidence" value="ECO:0007669"/>
    <property type="project" value="UniProtKB-KW"/>
</dbReference>
<keyword evidence="8 12" id="KW-0560">Oxidoreductase</keyword>
<keyword evidence="11 12" id="KW-0408">Iron</keyword>
<name>A0ABC8JKF5_ERUVS</name>
<comment type="caution">
    <text evidence="14">The sequence shown here is derived from an EMBL/GenBank/DDBJ whole genome shotgun (WGS) entry which is preliminary data.</text>
</comment>
<feature type="transmembrane region" description="Helical" evidence="13">
    <location>
        <begin position="118"/>
        <end position="136"/>
    </location>
</feature>
<keyword evidence="9 12" id="KW-0503">Monooxygenase</keyword>
<dbReference type="InterPro" id="IPR017972">
    <property type="entry name" value="Cyt_P450_CS"/>
</dbReference>
<keyword evidence="7 13" id="KW-1133">Transmembrane helix</keyword>
<evidence type="ECO:0000313" key="15">
    <source>
        <dbReference type="Proteomes" id="UP001642260"/>
    </source>
</evidence>
<dbReference type="PANTHER" id="PTHR24298">
    <property type="entry name" value="FLAVONOID 3'-MONOOXYGENASE-RELATED"/>
    <property type="match status" value="1"/>
</dbReference>
<comment type="similarity">
    <text evidence="3 12">Belongs to the cytochrome P450 family.</text>
</comment>
<comment type="subcellular location">
    <subcellularLocation>
        <location evidence="2">Membrane</location>
        <topology evidence="2">Single-pass membrane protein</topology>
    </subcellularLocation>
</comment>
<dbReference type="PRINTS" id="PR00385">
    <property type="entry name" value="P450"/>
</dbReference>
<evidence type="ECO:0000256" key="9">
    <source>
        <dbReference type="ARBA" id="ARBA00023033"/>
    </source>
</evidence>
<evidence type="ECO:0000256" key="2">
    <source>
        <dbReference type="ARBA" id="ARBA00004167"/>
    </source>
</evidence>
<dbReference type="GO" id="GO:0004497">
    <property type="term" value="F:monooxygenase activity"/>
    <property type="evidence" value="ECO:0007669"/>
    <property type="project" value="UniProtKB-KW"/>
</dbReference>
<keyword evidence="4 11" id="KW-0349">Heme</keyword>
<reference evidence="14 15" key="1">
    <citation type="submission" date="2022-03" db="EMBL/GenBank/DDBJ databases">
        <authorList>
            <person name="Macdonald S."/>
            <person name="Ahmed S."/>
            <person name="Newling K."/>
        </authorList>
    </citation>
    <scope>NUCLEOTIDE SEQUENCE [LARGE SCALE GENOMIC DNA]</scope>
</reference>
<dbReference type="GO" id="GO:0016020">
    <property type="term" value="C:membrane"/>
    <property type="evidence" value="ECO:0007669"/>
    <property type="project" value="UniProtKB-SubCell"/>
</dbReference>
<evidence type="ECO:0000256" key="7">
    <source>
        <dbReference type="ARBA" id="ARBA00022989"/>
    </source>
</evidence>
<organism evidence="14 15">
    <name type="scientific">Eruca vesicaria subsp. sativa</name>
    <name type="common">Garden rocket</name>
    <name type="synonym">Eruca sativa</name>
    <dbReference type="NCBI Taxonomy" id="29727"/>
    <lineage>
        <taxon>Eukaryota</taxon>
        <taxon>Viridiplantae</taxon>
        <taxon>Streptophyta</taxon>
        <taxon>Embryophyta</taxon>
        <taxon>Tracheophyta</taxon>
        <taxon>Spermatophyta</taxon>
        <taxon>Magnoliopsida</taxon>
        <taxon>eudicotyledons</taxon>
        <taxon>Gunneridae</taxon>
        <taxon>Pentapetalae</taxon>
        <taxon>rosids</taxon>
        <taxon>malvids</taxon>
        <taxon>Brassicales</taxon>
        <taxon>Brassicaceae</taxon>
        <taxon>Brassiceae</taxon>
        <taxon>Eruca</taxon>
    </lineage>
</organism>
<evidence type="ECO:0000256" key="11">
    <source>
        <dbReference type="PIRSR" id="PIRSR602401-1"/>
    </source>
</evidence>
<keyword evidence="10 13" id="KW-0472">Membrane</keyword>
<feature type="transmembrane region" description="Helical" evidence="13">
    <location>
        <begin position="12"/>
        <end position="31"/>
    </location>
</feature>
<keyword evidence="15" id="KW-1185">Reference proteome</keyword>
<dbReference type="InterPro" id="IPR002401">
    <property type="entry name" value="Cyt_P450_E_grp-I"/>
</dbReference>
<dbReference type="PROSITE" id="PS00086">
    <property type="entry name" value="CYTOCHROME_P450"/>
    <property type="match status" value="1"/>
</dbReference>
<evidence type="ECO:0008006" key="16">
    <source>
        <dbReference type="Google" id="ProtNLM"/>
    </source>
</evidence>
<accession>A0ABC8JKF5</accession>
<evidence type="ECO:0000256" key="1">
    <source>
        <dbReference type="ARBA" id="ARBA00001971"/>
    </source>
</evidence>
<evidence type="ECO:0000256" key="10">
    <source>
        <dbReference type="ARBA" id="ARBA00023136"/>
    </source>
</evidence>
<proteinExistence type="inferred from homology"/>
<feature type="transmembrane region" description="Helical" evidence="13">
    <location>
        <begin position="79"/>
        <end position="98"/>
    </location>
</feature>
<evidence type="ECO:0000256" key="12">
    <source>
        <dbReference type="RuleBase" id="RU000461"/>
    </source>
</evidence>
<dbReference type="AlphaFoldDB" id="A0ABC8JKF5"/>
<keyword evidence="6 11" id="KW-0479">Metal-binding</keyword>
<evidence type="ECO:0000256" key="6">
    <source>
        <dbReference type="ARBA" id="ARBA00022723"/>
    </source>
</evidence>
<dbReference type="Proteomes" id="UP001642260">
    <property type="component" value="Unassembled WGS sequence"/>
</dbReference>
<protein>
    <recommendedName>
        <fullName evidence="16">Cytochrome P450</fullName>
    </recommendedName>
</protein>
<feature type="binding site" description="axial binding residue" evidence="11">
    <location>
        <position position="408"/>
    </location>
    <ligand>
        <name>heme</name>
        <dbReference type="ChEBI" id="CHEBI:30413"/>
    </ligand>
    <ligandPart>
        <name>Fe</name>
        <dbReference type="ChEBI" id="CHEBI:18248"/>
    </ligandPart>
</feature>
<dbReference type="InterPro" id="IPR051103">
    <property type="entry name" value="Plant_metabolite_P450s"/>
</dbReference>
<gene>
    <name evidence="14" type="ORF">ERUC_LOCUS12380</name>
</gene>
<dbReference type="PRINTS" id="PR00463">
    <property type="entry name" value="EP450I"/>
</dbReference>
<evidence type="ECO:0000256" key="13">
    <source>
        <dbReference type="SAM" id="Phobius"/>
    </source>
</evidence>
<dbReference type="InterPro" id="IPR036396">
    <property type="entry name" value="Cyt_P450_sf"/>
</dbReference>
<evidence type="ECO:0000256" key="5">
    <source>
        <dbReference type="ARBA" id="ARBA00022692"/>
    </source>
</evidence>
<dbReference type="Gene3D" id="1.10.630.10">
    <property type="entry name" value="Cytochrome P450"/>
    <property type="match status" value="2"/>
</dbReference>
<evidence type="ECO:0000256" key="8">
    <source>
        <dbReference type="ARBA" id="ARBA00023002"/>
    </source>
</evidence>
<sequence>MVAMFIADFQNSSILILLCLFSFICYSFFFLKKRNNSVQGCNLPPSPPSLPIIGHLHLLLSPLIHRSLQKLSSKYGPLLYLRVFNAPMILVSSASIAYEIFKTQDVNVSLRNFPASEGSLFFGSSGFAIAPYGGYWKFIKKLMTTKLIGPQALERSRGIRADEVNRFYLNLVDKATKKESVVIAEEAMKLVLNITCKMLMGKRFSEDEEKVRGLVSETDVLSKKLVLAVILREPLAKFGISLFKKDLASISRRYDEVLEKSLLECSDTSTNAIQWTMAEIFNNSKILERLREEIDSVIEKTRLIQETDLPNLPYLEAAVKEALRLHPPAPVVLRTFQEGCKFRGFDVLEKTTLLVNGYAVMRDPNIWEYPEEFKPERFLLPCSRSFQEDEIKEEILKYLPFGSGRRGCPGSNLAYLSVGTAVGVMVQCFDWKIEGDKVSMEEVPRAMTLTMAHPLKCIPLLRNPNPLPSNALERSRGICADEVNRFYLNLVDKATKKESVVIAEEAMKLIINSMCKMLMGKRFSEDEEKVRGLLVSENRCLVKEVSLGGHLARAACQVWDLAFQKGFSQYFSQVR</sequence>